<organism evidence="2 3">
    <name type="scientific">Ajellomyces capsulatus</name>
    <name type="common">Darling's disease fungus</name>
    <name type="synonym">Histoplasma capsulatum</name>
    <dbReference type="NCBI Taxonomy" id="5037"/>
    <lineage>
        <taxon>Eukaryota</taxon>
        <taxon>Fungi</taxon>
        <taxon>Dikarya</taxon>
        <taxon>Ascomycota</taxon>
        <taxon>Pezizomycotina</taxon>
        <taxon>Eurotiomycetes</taxon>
        <taxon>Eurotiomycetidae</taxon>
        <taxon>Onygenales</taxon>
        <taxon>Ajellomycetaceae</taxon>
        <taxon>Histoplasma</taxon>
    </lineage>
</organism>
<protein>
    <submittedName>
        <fullName evidence="2">Uncharacterized protein</fullName>
    </submittedName>
</protein>
<sequence>MKFSTFACFTSEQNNATVRTKDRSNNRLAPKNRPIPGNRRQGRWEQVFIGKQFWKSVPYLQPTLEEVLASFLCIIVSGSRPDYDLIRARRLFGVRDIESMIMANIDI</sequence>
<dbReference type="VEuPathDB" id="FungiDB:I7I51_05593"/>
<name>A0A8A1M669_AJECA</name>
<evidence type="ECO:0000256" key="1">
    <source>
        <dbReference type="SAM" id="MobiDB-lite"/>
    </source>
</evidence>
<accession>A0A8A1M669</accession>
<dbReference type="Proteomes" id="UP000663671">
    <property type="component" value="Chromosome 4"/>
</dbReference>
<feature type="region of interest" description="Disordered" evidence="1">
    <location>
        <begin position="19"/>
        <end position="39"/>
    </location>
</feature>
<dbReference type="EMBL" id="CP069110">
    <property type="protein sequence ID" value="QSS60790.1"/>
    <property type="molecule type" value="Genomic_DNA"/>
</dbReference>
<proteinExistence type="predicted"/>
<evidence type="ECO:0000313" key="2">
    <source>
        <dbReference type="EMBL" id="QSS60790.1"/>
    </source>
</evidence>
<reference evidence="2" key="1">
    <citation type="submission" date="2021-01" db="EMBL/GenBank/DDBJ databases">
        <title>Chromosome-level genome assembly of a human fungal pathogen reveals clustering of transcriptionally co-regulated genes.</title>
        <authorList>
            <person name="Voorhies M."/>
            <person name="Cohen S."/>
            <person name="Shea T.P."/>
            <person name="Petrus S."/>
            <person name="Munoz J.F."/>
            <person name="Poplawski S."/>
            <person name="Goldman W.E."/>
            <person name="Michael T."/>
            <person name="Cuomo C.A."/>
            <person name="Sil A."/>
            <person name="Beyhan S."/>
        </authorList>
    </citation>
    <scope>NUCLEOTIDE SEQUENCE</scope>
    <source>
        <strain evidence="2">WU24</strain>
    </source>
</reference>
<dbReference type="AlphaFoldDB" id="A0A8A1M669"/>
<gene>
    <name evidence="2" type="ORF">I7I51_05593</name>
</gene>
<evidence type="ECO:0000313" key="3">
    <source>
        <dbReference type="Proteomes" id="UP000663671"/>
    </source>
</evidence>